<accession>A0A934RCL5</accession>
<evidence type="ECO:0000313" key="3">
    <source>
        <dbReference type="Proteomes" id="UP000658278"/>
    </source>
</evidence>
<dbReference type="Gene3D" id="3.10.560.10">
    <property type="entry name" value="Outer membrane lipoprotein wza domain like"/>
    <property type="match status" value="1"/>
</dbReference>
<protein>
    <submittedName>
        <fullName evidence="2">SLBB domain-containing protein</fullName>
    </submittedName>
</protein>
<organism evidence="2 3">
    <name type="scientific">Haloferula rosea</name>
    <dbReference type="NCBI Taxonomy" id="490093"/>
    <lineage>
        <taxon>Bacteria</taxon>
        <taxon>Pseudomonadati</taxon>
        <taxon>Verrucomicrobiota</taxon>
        <taxon>Verrucomicrobiia</taxon>
        <taxon>Verrucomicrobiales</taxon>
        <taxon>Verrucomicrobiaceae</taxon>
        <taxon>Haloferula</taxon>
    </lineage>
</organism>
<dbReference type="Proteomes" id="UP000658278">
    <property type="component" value="Unassembled WGS sequence"/>
</dbReference>
<keyword evidence="3" id="KW-1185">Reference proteome</keyword>
<feature type="domain" description="Soluble ligand binding" evidence="1">
    <location>
        <begin position="78"/>
        <end position="123"/>
    </location>
</feature>
<reference evidence="2" key="1">
    <citation type="submission" date="2021-01" db="EMBL/GenBank/DDBJ databases">
        <title>Modified the classification status of verrucomicrobia.</title>
        <authorList>
            <person name="Feng X."/>
        </authorList>
    </citation>
    <scope>NUCLEOTIDE SEQUENCE</scope>
    <source>
        <strain evidence="2">KCTC 22201</strain>
    </source>
</reference>
<dbReference type="Pfam" id="PF10531">
    <property type="entry name" value="SLBB"/>
    <property type="match status" value="1"/>
</dbReference>
<name>A0A934RCL5_9BACT</name>
<proteinExistence type="predicted"/>
<sequence length="156" mass="16294">MAAGMGLTVAAAALVVFSDRDMEASNGVTTVASSEAPRPERPGRSADFEIVPGPGFNGRRALGSVSLATRGQPSLASVTVVGFVRRPGRVSLGEVTTIRGAIEFAGGATEFGSLKRVKLVRDGRAHQFDLTAKEADLVMIGTNDIIEVPQKMLLGR</sequence>
<evidence type="ECO:0000259" key="1">
    <source>
        <dbReference type="Pfam" id="PF10531"/>
    </source>
</evidence>
<dbReference type="InterPro" id="IPR019554">
    <property type="entry name" value="Soluble_ligand-bd"/>
</dbReference>
<dbReference type="EMBL" id="JAENII010000006">
    <property type="protein sequence ID" value="MBK1827263.1"/>
    <property type="molecule type" value="Genomic_DNA"/>
</dbReference>
<dbReference type="AlphaFoldDB" id="A0A934RCL5"/>
<comment type="caution">
    <text evidence="2">The sequence shown here is derived from an EMBL/GenBank/DDBJ whole genome shotgun (WGS) entry which is preliminary data.</text>
</comment>
<gene>
    <name evidence="2" type="ORF">JIN81_09530</name>
</gene>
<evidence type="ECO:0000313" key="2">
    <source>
        <dbReference type="EMBL" id="MBK1827263.1"/>
    </source>
</evidence>